<sequence length="28" mass="3083">MEVVSQSHPSIHDQSRICLSRIDSSVTA</sequence>
<organism evidence="1">
    <name type="scientific">Rhizophora mucronata</name>
    <name type="common">Asiatic mangrove</name>
    <dbReference type="NCBI Taxonomy" id="61149"/>
    <lineage>
        <taxon>Eukaryota</taxon>
        <taxon>Viridiplantae</taxon>
        <taxon>Streptophyta</taxon>
        <taxon>Embryophyta</taxon>
        <taxon>Tracheophyta</taxon>
        <taxon>Spermatophyta</taxon>
        <taxon>Magnoliopsida</taxon>
        <taxon>eudicotyledons</taxon>
        <taxon>Gunneridae</taxon>
        <taxon>Pentapetalae</taxon>
        <taxon>rosids</taxon>
        <taxon>fabids</taxon>
        <taxon>Malpighiales</taxon>
        <taxon>Rhizophoraceae</taxon>
        <taxon>Rhizophora</taxon>
    </lineage>
</organism>
<accession>A0A2P2Q2D5</accession>
<protein>
    <submittedName>
        <fullName evidence="1">Uncharacterized protein</fullName>
    </submittedName>
</protein>
<evidence type="ECO:0000313" key="1">
    <source>
        <dbReference type="EMBL" id="MBX61160.1"/>
    </source>
</evidence>
<reference evidence="1" key="1">
    <citation type="submission" date="2018-02" db="EMBL/GenBank/DDBJ databases">
        <title>Rhizophora mucronata_Transcriptome.</title>
        <authorList>
            <person name="Meera S.P."/>
            <person name="Sreeshan A."/>
            <person name="Augustine A."/>
        </authorList>
    </citation>
    <scope>NUCLEOTIDE SEQUENCE</scope>
    <source>
        <tissue evidence="1">Leaf</tissue>
    </source>
</reference>
<proteinExistence type="predicted"/>
<name>A0A2P2Q2D5_RHIMU</name>
<dbReference type="EMBL" id="GGEC01080676">
    <property type="protein sequence ID" value="MBX61160.1"/>
    <property type="molecule type" value="Transcribed_RNA"/>
</dbReference>
<dbReference type="AlphaFoldDB" id="A0A2P2Q2D5"/>